<feature type="transmembrane region" description="Helical" evidence="8">
    <location>
        <begin position="379"/>
        <end position="401"/>
    </location>
</feature>
<dbReference type="NCBIfam" id="TIGR00710">
    <property type="entry name" value="efflux_Bcr_CflA"/>
    <property type="match status" value="1"/>
</dbReference>
<dbReference type="InterPro" id="IPR011701">
    <property type="entry name" value="MFS"/>
</dbReference>
<evidence type="ECO:0000256" key="6">
    <source>
        <dbReference type="ARBA" id="ARBA00022989"/>
    </source>
</evidence>
<keyword evidence="5 8" id="KW-0812">Transmembrane</keyword>
<dbReference type="InterPro" id="IPR020846">
    <property type="entry name" value="MFS_dom"/>
</dbReference>
<keyword evidence="11" id="KW-1185">Reference proteome</keyword>
<reference evidence="10" key="2">
    <citation type="journal article" date="2020" name="Microorganisms">
        <title>Osmotic Adaptation and Compatible Solute Biosynthesis of Phototrophic Bacteria as Revealed from Genome Analyses.</title>
        <authorList>
            <person name="Imhoff J.F."/>
            <person name="Rahn T."/>
            <person name="Kunzel S."/>
            <person name="Keller A."/>
            <person name="Neulinger S.C."/>
        </authorList>
    </citation>
    <scope>NUCLEOTIDE SEQUENCE</scope>
    <source>
        <strain evidence="10">IM 151</strain>
    </source>
</reference>
<comment type="subcellular location">
    <subcellularLocation>
        <location evidence="8">Cell inner membrane</location>
        <topology evidence="8">Multi-pass membrane protein</topology>
    </subcellularLocation>
    <subcellularLocation>
        <location evidence="1">Cell membrane</location>
        <topology evidence="1">Multi-pass membrane protein</topology>
    </subcellularLocation>
</comment>
<dbReference type="PANTHER" id="PTHR23502">
    <property type="entry name" value="MAJOR FACILITATOR SUPERFAMILY"/>
    <property type="match status" value="1"/>
</dbReference>
<dbReference type="InterPro" id="IPR004812">
    <property type="entry name" value="Efflux_drug-R_Bcr/CmlA"/>
</dbReference>
<dbReference type="Pfam" id="PF07690">
    <property type="entry name" value="MFS_1"/>
    <property type="match status" value="1"/>
</dbReference>
<feature type="transmembrane region" description="Helical" evidence="8">
    <location>
        <begin position="290"/>
        <end position="310"/>
    </location>
</feature>
<dbReference type="InterPro" id="IPR036259">
    <property type="entry name" value="MFS_trans_sf"/>
</dbReference>
<evidence type="ECO:0000256" key="8">
    <source>
        <dbReference type="RuleBase" id="RU365088"/>
    </source>
</evidence>
<accession>A0ABS1E022</accession>
<feature type="transmembrane region" description="Helical" evidence="8">
    <location>
        <begin position="224"/>
        <end position="249"/>
    </location>
</feature>
<feature type="transmembrane region" description="Helical" evidence="8">
    <location>
        <begin position="175"/>
        <end position="194"/>
    </location>
</feature>
<organism evidence="10 11">
    <name type="scientific">Rubrivivax gelatinosus</name>
    <name type="common">Rhodocyclus gelatinosus</name>
    <name type="synonym">Rhodopseudomonas gelatinosa</name>
    <dbReference type="NCBI Taxonomy" id="28068"/>
    <lineage>
        <taxon>Bacteria</taxon>
        <taxon>Pseudomonadati</taxon>
        <taxon>Pseudomonadota</taxon>
        <taxon>Betaproteobacteria</taxon>
        <taxon>Burkholderiales</taxon>
        <taxon>Sphaerotilaceae</taxon>
        <taxon>Rubrivivax</taxon>
    </lineage>
</organism>
<gene>
    <name evidence="10" type="ORF">CKO43_16050</name>
</gene>
<dbReference type="EMBL" id="NRRU01000062">
    <property type="protein sequence ID" value="MBK1714285.1"/>
    <property type="molecule type" value="Genomic_DNA"/>
</dbReference>
<feature type="transmembrane region" description="Helical" evidence="8">
    <location>
        <begin position="51"/>
        <end position="74"/>
    </location>
</feature>
<comment type="caution">
    <text evidence="10">The sequence shown here is derived from an EMBL/GenBank/DDBJ whole genome shotgun (WGS) entry which is preliminary data.</text>
</comment>
<keyword evidence="6 8" id="KW-1133">Transmembrane helix</keyword>
<dbReference type="PROSITE" id="PS50850">
    <property type="entry name" value="MFS"/>
    <property type="match status" value="1"/>
</dbReference>
<feature type="transmembrane region" description="Helical" evidence="8">
    <location>
        <begin position="255"/>
        <end position="278"/>
    </location>
</feature>
<feature type="domain" description="Major facilitator superfamily (MFS) profile" evidence="9">
    <location>
        <begin position="20"/>
        <end position="405"/>
    </location>
</feature>
<comment type="similarity">
    <text evidence="2 8">Belongs to the major facilitator superfamily. Bcr/CmlA family.</text>
</comment>
<dbReference type="PANTHER" id="PTHR23502:SF132">
    <property type="entry name" value="POLYAMINE TRANSPORTER 2-RELATED"/>
    <property type="match status" value="1"/>
</dbReference>
<reference evidence="10" key="1">
    <citation type="submission" date="2017-08" db="EMBL/GenBank/DDBJ databases">
        <authorList>
            <person name="Imhoff J.F."/>
            <person name="Rahn T."/>
            <person name="Kuenzel S."/>
            <person name="Neulinger S.C."/>
        </authorList>
    </citation>
    <scope>NUCLEOTIDE SEQUENCE</scope>
    <source>
        <strain evidence="10">IM 151</strain>
    </source>
</reference>
<proteinExistence type="inferred from homology"/>
<evidence type="ECO:0000256" key="4">
    <source>
        <dbReference type="ARBA" id="ARBA00022475"/>
    </source>
</evidence>
<evidence type="ECO:0000259" key="9">
    <source>
        <dbReference type="PROSITE" id="PS50850"/>
    </source>
</evidence>
<feature type="transmembrane region" description="Helical" evidence="8">
    <location>
        <begin position="86"/>
        <end position="105"/>
    </location>
</feature>
<dbReference type="Gene3D" id="1.20.1720.10">
    <property type="entry name" value="Multidrug resistance protein D"/>
    <property type="match status" value="1"/>
</dbReference>
<sequence>MSSVPSGEVAAGPRVSRPLAAAALALLLALQPVCTDVMVPALPVAARELGAPMAAAQLAMAAMILGFGLAQLVWGPLADCVGRRPVLLAGLALFAAASVGGALAPGIGALIAWRALQGAAMAAAIVVARAIIRDLYEPREGAQVMALAQSGLGLIAIVSPALGGLAVGWGGWRAALALMAAIGLAALAFIALKLPETLATRDPRAAAPGPLLAAWRDIGRHPVFVAWALLNACSYGGLFVILSGSSFVYMNRFGLSAGAAGLTVASGSLAFLAGTVFCRRRIAARGMADAVGRGAFFTLAGGAGSVAAAFAGVESIWPWLVAQWLFSFGHGVHQPCGQAGAVGPFPRHAGAASALSGFVLALGSFAIGAWLGAVQGADVRPYALTLGVLAAATATLAWTLVRRLPPPGRP</sequence>
<keyword evidence="8" id="KW-0997">Cell inner membrane</keyword>
<protein>
    <recommendedName>
        <fullName evidence="8">Bcr/CflA family efflux transporter</fullName>
    </recommendedName>
</protein>
<keyword evidence="4" id="KW-1003">Cell membrane</keyword>
<evidence type="ECO:0000256" key="7">
    <source>
        <dbReference type="ARBA" id="ARBA00023136"/>
    </source>
</evidence>
<keyword evidence="7 8" id="KW-0472">Membrane</keyword>
<comment type="caution">
    <text evidence="8">Lacks conserved residue(s) required for the propagation of feature annotation.</text>
</comment>
<evidence type="ECO:0000256" key="3">
    <source>
        <dbReference type="ARBA" id="ARBA00022448"/>
    </source>
</evidence>
<dbReference type="RefSeq" id="WP_200379244.1">
    <property type="nucleotide sequence ID" value="NZ_NRRU01000062.1"/>
</dbReference>
<dbReference type="Proteomes" id="UP001041814">
    <property type="component" value="Unassembled WGS sequence"/>
</dbReference>
<feature type="transmembrane region" description="Helical" evidence="8">
    <location>
        <begin position="144"/>
        <end position="169"/>
    </location>
</feature>
<evidence type="ECO:0000256" key="2">
    <source>
        <dbReference type="ARBA" id="ARBA00006236"/>
    </source>
</evidence>
<evidence type="ECO:0000313" key="11">
    <source>
        <dbReference type="Proteomes" id="UP001041814"/>
    </source>
</evidence>
<feature type="transmembrane region" description="Helical" evidence="8">
    <location>
        <begin position="111"/>
        <end position="132"/>
    </location>
</feature>
<evidence type="ECO:0000313" key="10">
    <source>
        <dbReference type="EMBL" id="MBK1714285.1"/>
    </source>
</evidence>
<keyword evidence="3 8" id="KW-0813">Transport</keyword>
<dbReference type="SUPFAM" id="SSF103473">
    <property type="entry name" value="MFS general substrate transporter"/>
    <property type="match status" value="1"/>
</dbReference>
<evidence type="ECO:0000256" key="5">
    <source>
        <dbReference type="ARBA" id="ARBA00022692"/>
    </source>
</evidence>
<name>A0ABS1E022_RUBGE</name>
<evidence type="ECO:0000256" key="1">
    <source>
        <dbReference type="ARBA" id="ARBA00004651"/>
    </source>
</evidence>
<feature type="transmembrane region" description="Helical" evidence="8">
    <location>
        <begin position="354"/>
        <end position="373"/>
    </location>
</feature>